<reference evidence="5 6" key="1">
    <citation type="submission" date="2016-04" db="EMBL/GenBank/DDBJ databases">
        <title>Complete Genome Sequence of Halotalea alkalilenta IHB B 13600.</title>
        <authorList>
            <person name="Swarnkar M.K."/>
            <person name="Sharma A."/>
            <person name="Kaushal K."/>
            <person name="Soni R."/>
            <person name="Rana S."/>
            <person name="Singh A.K."/>
            <person name="Gulati A."/>
        </authorList>
    </citation>
    <scope>NUCLEOTIDE SEQUENCE [LARGE SCALE GENOMIC DNA]</scope>
    <source>
        <strain evidence="5 6">IHB B 13600</strain>
    </source>
</reference>
<name>A0A172YFK7_9GAMM</name>
<dbReference type="Pfam" id="PF07687">
    <property type="entry name" value="M20_dimer"/>
    <property type="match status" value="1"/>
</dbReference>
<proteinExistence type="predicted"/>
<dbReference type="KEGG" id="haa:A5892_10570"/>
<dbReference type="PANTHER" id="PTHR43270:SF12">
    <property type="entry name" value="SUCCINYL-DIAMINOPIMELATE DESUCCINYLASE"/>
    <property type="match status" value="1"/>
</dbReference>
<protein>
    <recommendedName>
        <fullName evidence="4">Peptidase M20 dimerisation domain-containing protein</fullName>
    </recommendedName>
</protein>
<dbReference type="AlphaFoldDB" id="A0A172YFK7"/>
<dbReference type="InterPro" id="IPR002933">
    <property type="entry name" value="Peptidase_M20"/>
</dbReference>
<keyword evidence="2" id="KW-0479">Metal-binding</keyword>
<feature type="domain" description="Peptidase M20 dimerisation" evidence="4">
    <location>
        <begin position="202"/>
        <end position="352"/>
    </location>
</feature>
<dbReference type="GO" id="GO:0006508">
    <property type="term" value="P:proteolysis"/>
    <property type="evidence" value="ECO:0007669"/>
    <property type="project" value="UniProtKB-KW"/>
</dbReference>
<keyword evidence="6" id="KW-1185">Reference proteome</keyword>
<gene>
    <name evidence="5" type="ORF">A5892_10570</name>
</gene>
<evidence type="ECO:0000259" key="4">
    <source>
        <dbReference type="Pfam" id="PF07687"/>
    </source>
</evidence>
<evidence type="ECO:0000313" key="5">
    <source>
        <dbReference type="EMBL" id="ANF57852.1"/>
    </source>
</evidence>
<dbReference type="Gene3D" id="3.40.630.10">
    <property type="entry name" value="Zn peptidases"/>
    <property type="match status" value="1"/>
</dbReference>
<sequence>MTRSTVVADAGAYVTGGAFLNEMRERLAIPSESPREDSAPDHLRYLNEQMRPMLEGMGFTCRILPNPKLERVPVMFAERIEDSSQPTILTYGHGDVLWGMAGDWKEDRSPWEATLADERIYGRGAVDNKGQHTINLAALRLVLEARGRLGFNVKVLIEMGEESGSPGLAEIAQDHKDLLAADVLIASDGPRVSTHVPTVFLGARGGHGFHLICELRDGAYHSGNWGGLLPNAGIRLAHALATITDAKGRINIREWTPGAIPANVHAALKNIEMEVGPDDPETDPSWGEPNLTGPEQVYGWCNFEVLAYHCGRPEAPVNAIPGSAKATCQLRYVVGVDRERILPALREHLDANGFQDIRIQPMDRGFFRATRTDPDNAWTRLVVASIKRTTGKEPAVQPNFGGSLPNEVFAETLGMPTIWIPHSHPSCSQHAPDEHMMVSVAKEAAEMMAGLFWDIGEGKLRP</sequence>
<keyword evidence="1" id="KW-0645">Protease</keyword>
<dbReference type="NCBIfam" id="NF005478">
    <property type="entry name" value="PRK07079.1"/>
    <property type="match status" value="1"/>
</dbReference>
<dbReference type="Pfam" id="PF01546">
    <property type="entry name" value="Peptidase_M20"/>
    <property type="match status" value="1"/>
</dbReference>
<dbReference type="InterPro" id="IPR011650">
    <property type="entry name" value="Peptidase_M20_dimer"/>
</dbReference>
<evidence type="ECO:0000256" key="2">
    <source>
        <dbReference type="ARBA" id="ARBA00022723"/>
    </source>
</evidence>
<dbReference type="RefSeq" id="WP_064122774.1">
    <property type="nucleotide sequence ID" value="NZ_CP015243.1"/>
</dbReference>
<dbReference type="GO" id="GO:0046872">
    <property type="term" value="F:metal ion binding"/>
    <property type="evidence" value="ECO:0007669"/>
    <property type="project" value="UniProtKB-KW"/>
</dbReference>
<dbReference type="SUPFAM" id="SSF53187">
    <property type="entry name" value="Zn-dependent exopeptidases"/>
    <property type="match status" value="1"/>
</dbReference>
<dbReference type="GO" id="GO:0008233">
    <property type="term" value="F:peptidase activity"/>
    <property type="evidence" value="ECO:0007669"/>
    <property type="project" value="UniProtKB-KW"/>
</dbReference>
<evidence type="ECO:0000256" key="1">
    <source>
        <dbReference type="ARBA" id="ARBA00022670"/>
    </source>
</evidence>
<dbReference type="EMBL" id="CP015243">
    <property type="protein sequence ID" value="ANF57852.1"/>
    <property type="molecule type" value="Genomic_DNA"/>
</dbReference>
<evidence type="ECO:0000256" key="3">
    <source>
        <dbReference type="ARBA" id="ARBA00022801"/>
    </source>
</evidence>
<accession>A0A172YFK7</accession>
<dbReference type="Proteomes" id="UP000077875">
    <property type="component" value="Chromosome"/>
</dbReference>
<keyword evidence="3" id="KW-0378">Hydrolase</keyword>
<evidence type="ECO:0000313" key="6">
    <source>
        <dbReference type="Proteomes" id="UP000077875"/>
    </source>
</evidence>
<dbReference type="PANTHER" id="PTHR43270">
    <property type="entry name" value="BETA-ALA-HIS DIPEPTIDASE"/>
    <property type="match status" value="1"/>
</dbReference>
<dbReference type="STRING" id="376489.A5892_10570"/>
<dbReference type="InterPro" id="IPR051458">
    <property type="entry name" value="Cyt/Met_Dipeptidase"/>
</dbReference>
<organism evidence="5 6">
    <name type="scientific">Halotalea alkalilenta</name>
    <dbReference type="NCBI Taxonomy" id="376489"/>
    <lineage>
        <taxon>Bacteria</taxon>
        <taxon>Pseudomonadati</taxon>
        <taxon>Pseudomonadota</taxon>
        <taxon>Gammaproteobacteria</taxon>
        <taxon>Oceanospirillales</taxon>
        <taxon>Halomonadaceae</taxon>
        <taxon>Halotalea</taxon>
    </lineage>
</organism>
<dbReference type="Gene3D" id="3.30.70.360">
    <property type="match status" value="1"/>
</dbReference>